<dbReference type="Proteomes" id="UP000295735">
    <property type="component" value="Unassembled WGS sequence"/>
</dbReference>
<evidence type="ECO:0000313" key="3">
    <source>
        <dbReference type="Proteomes" id="UP000295735"/>
    </source>
</evidence>
<organism evidence="2 3">
    <name type="scientific">Macrococcus equipercicus</name>
    <dbReference type="NCBI Taxonomy" id="69967"/>
    <lineage>
        <taxon>Bacteria</taxon>
        <taxon>Bacillati</taxon>
        <taxon>Bacillota</taxon>
        <taxon>Bacilli</taxon>
        <taxon>Bacillales</taxon>
        <taxon>Staphylococcaceae</taxon>
        <taxon>Macrococcus</taxon>
    </lineage>
</organism>
<protein>
    <recommendedName>
        <fullName evidence="4">DUF4367 domain-containing protein</fullName>
    </recommendedName>
</protein>
<sequence length="186" mass="21781">MKQLVSLLLVLLIAVPWTHHAEAARNIPGQVNLKDKKVITALKSGKMTFRGVKLGDTVKTARVKWGKPASSYKSVNQYYDYELDYELESDDYYDLAETYFTGQRRQTYPQFKLRYINYNNESIRFSYKDMLKYWGKKADFVYTSADTENYIYGQTILTYDSADGAFYGYQYADQATIKEIKRLYTK</sequence>
<dbReference type="RefSeq" id="WP_149457867.1">
    <property type="nucleotide sequence ID" value="NZ_SCWC02000001.1"/>
</dbReference>
<evidence type="ECO:0000256" key="1">
    <source>
        <dbReference type="SAM" id="SignalP"/>
    </source>
</evidence>
<proteinExistence type="predicted"/>
<reference evidence="2 3" key="1">
    <citation type="submission" date="2019-09" db="EMBL/GenBank/DDBJ databases">
        <authorList>
            <person name="Mazhar S."/>
            <person name="Altermann E."/>
            <person name="Hill C."/>
            <person name="Mcauliffe O."/>
        </authorList>
    </citation>
    <scope>NUCLEOTIDE SEQUENCE [LARGE SCALE GENOMIC DNA]</scope>
    <source>
        <strain evidence="2 3">ATCC 51831</strain>
    </source>
</reference>
<feature type="signal peptide" evidence="1">
    <location>
        <begin position="1"/>
        <end position="21"/>
    </location>
</feature>
<evidence type="ECO:0000313" key="2">
    <source>
        <dbReference type="EMBL" id="KAA1042314.1"/>
    </source>
</evidence>
<dbReference type="EMBL" id="SCWC02000001">
    <property type="protein sequence ID" value="KAA1042314.1"/>
    <property type="molecule type" value="Genomic_DNA"/>
</dbReference>
<keyword evidence="1" id="KW-0732">Signal</keyword>
<accession>A0ABQ6RAW8</accession>
<feature type="chain" id="PRO_5047126029" description="DUF4367 domain-containing protein" evidence="1">
    <location>
        <begin position="22"/>
        <end position="186"/>
    </location>
</feature>
<keyword evidence="3" id="KW-1185">Reference proteome</keyword>
<evidence type="ECO:0008006" key="4">
    <source>
        <dbReference type="Google" id="ProtNLM"/>
    </source>
</evidence>
<name>A0ABQ6RAW8_9STAP</name>
<comment type="caution">
    <text evidence="2">The sequence shown here is derived from an EMBL/GenBank/DDBJ whole genome shotgun (WGS) entry which is preliminary data.</text>
</comment>
<gene>
    <name evidence="2" type="ORF">ERX35_000075</name>
</gene>